<organism evidence="6 7">
    <name type="scientific">Labrys wisconsinensis</name>
    <dbReference type="NCBI Taxonomy" id="425677"/>
    <lineage>
        <taxon>Bacteria</taxon>
        <taxon>Pseudomonadati</taxon>
        <taxon>Pseudomonadota</taxon>
        <taxon>Alphaproteobacteria</taxon>
        <taxon>Hyphomicrobiales</taxon>
        <taxon>Xanthobacteraceae</taxon>
        <taxon>Labrys</taxon>
    </lineage>
</organism>
<evidence type="ECO:0000259" key="5">
    <source>
        <dbReference type="Pfam" id="PF00171"/>
    </source>
</evidence>
<dbReference type="GO" id="GO:0004029">
    <property type="term" value="F:aldehyde dehydrogenase (NAD+) activity"/>
    <property type="evidence" value="ECO:0007669"/>
    <property type="project" value="UniProtKB-EC"/>
</dbReference>
<evidence type="ECO:0000256" key="1">
    <source>
        <dbReference type="ARBA" id="ARBA00009986"/>
    </source>
</evidence>
<dbReference type="CDD" id="cd07138">
    <property type="entry name" value="ALDH_CddD_SSP0762"/>
    <property type="match status" value="1"/>
</dbReference>
<protein>
    <recommendedName>
        <fullName evidence="3">aldehyde dehydrogenase (NAD(+))</fullName>
        <ecNumber evidence="3">1.2.1.3</ecNumber>
    </recommendedName>
</protein>
<dbReference type="InterPro" id="IPR016160">
    <property type="entry name" value="Ald_DH_CS_CYS"/>
</dbReference>
<accession>A0ABU0JJ80</accession>
<dbReference type="InterPro" id="IPR015590">
    <property type="entry name" value="Aldehyde_DH_dom"/>
</dbReference>
<proteinExistence type="inferred from homology"/>
<evidence type="ECO:0000256" key="3">
    <source>
        <dbReference type="ARBA" id="ARBA00024226"/>
    </source>
</evidence>
<evidence type="ECO:0000313" key="7">
    <source>
        <dbReference type="Proteomes" id="UP001242480"/>
    </source>
</evidence>
<dbReference type="PROSITE" id="PS00070">
    <property type="entry name" value="ALDEHYDE_DEHYDR_CYS"/>
    <property type="match status" value="1"/>
</dbReference>
<dbReference type="Pfam" id="PF00171">
    <property type="entry name" value="Aldedh"/>
    <property type="match status" value="1"/>
</dbReference>
<comment type="caution">
    <text evidence="6">The sequence shown here is derived from an EMBL/GenBank/DDBJ whole genome shotgun (WGS) entry which is preliminary data.</text>
</comment>
<comment type="catalytic activity">
    <reaction evidence="4">
        <text>an aldehyde + NAD(+) + H2O = a carboxylate + NADH + 2 H(+)</text>
        <dbReference type="Rhea" id="RHEA:16185"/>
        <dbReference type="ChEBI" id="CHEBI:15377"/>
        <dbReference type="ChEBI" id="CHEBI:15378"/>
        <dbReference type="ChEBI" id="CHEBI:17478"/>
        <dbReference type="ChEBI" id="CHEBI:29067"/>
        <dbReference type="ChEBI" id="CHEBI:57540"/>
        <dbReference type="ChEBI" id="CHEBI:57945"/>
        <dbReference type="EC" id="1.2.1.3"/>
    </reaction>
</comment>
<dbReference type="EC" id="1.2.1.3" evidence="3"/>
<evidence type="ECO:0000256" key="2">
    <source>
        <dbReference type="ARBA" id="ARBA00023002"/>
    </source>
</evidence>
<dbReference type="Proteomes" id="UP001242480">
    <property type="component" value="Unassembled WGS sequence"/>
</dbReference>
<comment type="similarity">
    <text evidence="1">Belongs to the aldehyde dehydrogenase family.</text>
</comment>
<dbReference type="Gene3D" id="3.40.605.10">
    <property type="entry name" value="Aldehyde Dehydrogenase, Chain A, domain 1"/>
    <property type="match status" value="1"/>
</dbReference>
<gene>
    <name evidence="6" type="ORF">QO011_007379</name>
</gene>
<feature type="domain" description="Aldehyde dehydrogenase" evidence="5">
    <location>
        <begin position="18"/>
        <end position="470"/>
    </location>
</feature>
<evidence type="ECO:0000256" key="4">
    <source>
        <dbReference type="ARBA" id="ARBA00049194"/>
    </source>
</evidence>
<dbReference type="SUPFAM" id="SSF53720">
    <property type="entry name" value="ALDH-like"/>
    <property type="match status" value="1"/>
</dbReference>
<dbReference type="InterPro" id="IPR016161">
    <property type="entry name" value="Ald_DH/histidinol_DH"/>
</dbReference>
<dbReference type="EMBL" id="JAUSVX010000022">
    <property type="protein sequence ID" value="MDQ0474339.1"/>
    <property type="molecule type" value="Genomic_DNA"/>
</dbReference>
<dbReference type="PANTHER" id="PTHR42804">
    <property type="entry name" value="ALDEHYDE DEHYDROGENASE"/>
    <property type="match status" value="1"/>
</dbReference>
<reference evidence="6 7" key="1">
    <citation type="submission" date="2023-07" db="EMBL/GenBank/DDBJ databases">
        <title>Genomic Encyclopedia of Type Strains, Phase IV (KMG-IV): sequencing the most valuable type-strain genomes for metagenomic binning, comparative biology and taxonomic classification.</title>
        <authorList>
            <person name="Goeker M."/>
        </authorList>
    </citation>
    <scope>NUCLEOTIDE SEQUENCE [LARGE SCALE GENOMIC DNA]</scope>
    <source>
        <strain evidence="6 7">DSM 19619</strain>
    </source>
</reference>
<keyword evidence="7" id="KW-1185">Reference proteome</keyword>
<dbReference type="InterPro" id="IPR016162">
    <property type="entry name" value="Ald_DH_N"/>
</dbReference>
<dbReference type="InterPro" id="IPR016163">
    <property type="entry name" value="Ald_DH_C"/>
</dbReference>
<dbReference type="RefSeq" id="WP_307283807.1">
    <property type="nucleotide sequence ID" value="NZ_JAUSVX010000022.1"/>
</dbReference>
<name>A0ABU0JJ80_9HYPH</name>
<keyword evidence="2 6" id="KW-0560">Oxidoreductase</keyword>
<dbReference type="PANTHER" id="PTHR42804:SF1">
    <property type="entry name" value="ALDEHYDE DEHYDROGENASE-RELATED"/>
    <property type="match status" value="1"/>
</dbReference>
<dbReference type="Gene3D" id="3.40.309.10">
    <property type="entry name" value="Aldehyde Dehydrogenase, Chain A, domain 2"/>
    <property type="match status" value="1"/>
</dbReference>
<sequence>MKHLDHFYIDGRFVLAAGRTTRKVISPVTEEPVGTIAMGTARDVDLATAAARKAFQSYSRSTREDRLSMLRRILDLFDQRAEAFAQLTTLEMGAPISFARNAQIAGSRAHIADTIRILEHYAFERRSQRTVLMMEPVGVCGLITPWNFPVLQIVTKVIPALATGCTIVLKPSEYAPISPMLFAEVLHDAGVPAGVFNLVNGDGPTVGEAMSSHPDIDMVSFTGSTRAGVAIAKAAADTVKRVHQELGGNSANILAPDVDIETAVTKGVLGAYRNGGQSCTAPTRMLVPRQLHDEAVVVAKRAAETVVVGDVNDEATTLGPVMNDRQFERVNAMIDEAVREGATLVTGGSGRPSSLNRGFFVRPTVLANVTPTMGVAREEIFGPVVSLIPYDGLEEAIRIANDTPYGLAAYLQCRDLVLAKEAASRLRVGQVMINHPAWDASAPFGGFKQSGNGRECGEYGFEAFLEIKAVGGLHEG</sequence>
<evidence type="ECO:0000313" key="6">
    <source>
        <dbReference type="EMBL" id="MDQ0474339.1"/>
    </source>
</evidence>